<keyword evidence="2" id="KW-0238">DNA-binding</keyword>
<dbReference type="Gene3D" id="1.10.10.10">
    <property type="entry name" value="Winged helix-like DNA-binding domain superfamily/Winged helix DNA-binding domain"/>
    <property type="match status" value="1"/>
</dbReference>
<dbReference type="InterPro" id="IPR016032">
    <property type="entry name" value="Sig_transdc_resp-reg_C-effctor"/>
</dbReference>
<dbReference type="SMART" id="SM00421">
    <property type="entry name" value="HTH_LUXR"/>
    <property type="match status" value="1"/>
</dbReference>
<dbReference type="GO" id="GO:0006355">
    <property type="term" value="P:regulation of DNA-templated transcription"/>
    <property type="evidence" value="ECO:0007669"/>
    <property type="project" value="InterPro"/>
</dbReference>
<evidence type="ECO:0000259" key="4">
    <source>
        <dbReference type="PROSITE" id="PS50043"/>
    </source>
</evidence>
<feature type="domain" description="Response regulatory" evidence="5">
    <location>
        <begin position="4"/>
        <end position="125"/>
    </location>
</feature>
<dbReference type="PANTHER" id="PTHR45566:SF1">
    <property type="entry name" value="HTH-TYPE TRANSCRIPTIONAL REGULATOR YHJB-RELATED"/>
    <property type="match status" value="1"/>
</dbReference>
<dbReference type="InterPro" id="IPR036388">
    <property type="entry name" value="WH-like_DNA-bd_sf"/>
</dbReference>
<evidence type="ECO:0000256" key="2">
    <source>
        <dbReference type="ARBA" id="ARBA00023125"/>
    </source>
</evidence>
<dbReference type="SMART" id="SM00448">
    <property type="entry name" value="REC"/>
    <property type="match status" value="1"/>
</dbReference>
<dbReference type="Pfam" id="PF00196">
    <property type="entry name" value="GerE"/>
    <property type="match status" value="1"/>
</dbReference>
<evidence type="ECO:0000313" key="7">
    <source>
        <dbReference type="Proteomes" id="UP000291301"/>
    </source>
</evidence>
<dbReference type="SUPFAM" id="SSF52172">
    <property type="entry name" value="CheY-like"/>
    <property type="match status" value="1"/>
</dbReference>
<dbReference type="OrthoDB" id="9814495at2"/>
<dbReference type="CDD" id="cd06170">
    <property type="entry name" value="LuxR_C_like"/>
    <property type="match status" value="1"/>
</dbReference>
<proteinExistence type="predicted"/>
<gene>
    <name evidence="6" type="ORF">E0D97_09860</name>
</gene>
<dbReference type="Pfam" id="PF00072">
    <property type="entry name" value="Response_reg"/>
    <property type="match status" value="1"/>
</dbReference>
<feature type="modified residue" description="4-aspartylphosphate" evidence="3">
    <location>
        <position position="60"/>
    </location>
</feature>
<name>A0A4V2MNS7_9HYPH</name>
<evidence type="ECO:0000256" key="1">
    <source>
        <dbReference type="ARBA" id="ARBA00022553"/>
    </source>
</evidence>
<feature type="domain" description="HTH luxR-type" evidence="4">
    <location>
        <begin position="148"/>
        <end position="213"/>
    </location>
</feature>
<dbReference type="PROSITE" id="PS00622">
    <property type="entry name" value="HTH_LUXR_1"/>
    <property type="match status" value="1"/>
</dbReference>
<dbReference type="GO" id="GO:0003677">
    <property type="term" value="F:DNA binding"/>
    <property type="evidence" value="ECO:0007669"/>
    <property type="project" value="UniProtKB-KW"/>
</dbReference>
<dbReference type="GO" id="GO:0000160">
    <property type="term" value="P:phosphorelay signal transduction system"/>
    <property type="evidence" value="ECO:0007669"/>
    <property type="project" value="InterPro"/>
</dbReference>
<dbReference type="InterPro" id="IPR051015">
    <property type="entry name" value="EvgA-like"/>
</dbReference>
<dbReference type="CDD" id="cd17535">
    <property type="entry name" value="REC_NarL-like"/>
    <property type="match status" value="1"/>
</dbReference>
<dbReference type="Proteomes" id="UP000291301">
    <property type="component" value="Unassembled WGS sequence"/>
</dbReference>
<comment type="caution">
    <text evidence="6">The sequence shown here is derived from an EMBL/GenBank/DDBJ whole genome shotgun (WGS) entry which is preliminary data.</text>
</comment>
<evidence type="ECO:0000313" key="6">
    <source>
        <dbReference type="EMBL" id="TCD14367.1"/>
    </source>
</evidence>
<dbReference type="EMBL" id="SJST01000003">
    <property type="protein sequence ID" value="TCD14367.1"/>
    <property type="molecule type" value="Genomic_DNA"/>
</dbReference>
<dbReference type="PANTHER" id="PTHR45566">
    <property type="entry name" value="HTH-TYPE TRANSCRIPTIONAL REGULATOR YHJB-RELATED"/>
    <property type="match status" value="1"/>
</dbReference>
<reference evidence="6 7" key="1">
    <citation type="journal article" date="2015" name="Antonie Van Leeuwenhoek">
        <title>Oricola cellulosilytica gen. nov., sp. nov., a cellulose-degrading bacterium of the family Phyllobacteriaceae isolated from surface seashore water, and emended descriptions of Mesorhizobium loti and Phyllobacterium myrsinacearum.</title>
        <authorList>
            <person name="Hameed A."/>
            <person name="Shahina M."/>
            <person name="Lai W.A."/>
            <person name="Lin S.Y."/>
            <person name="Young L.S."/>
            <person name="Liu Y.C."/>
            <person name="Hsu Y.H."/>
            <person name="Young C.C."/>
        </authorList>
    </citation>
    <scope>NUCLEOTIDE SEQUENCE [LARGE SCALE GENOMIC DNA]</scope>
    <source>
        <strain evidence="6 7">KCTC 52183</strain>
    </source>
</reference>
<dbReference type="InterPro" id="IPR000792">
    <property type="entry name" value="Tscrpt_reg_LuxR_C"/>
</dbReference>
<sequence length="222" mass="23121">MAVNILVADDHPLFRDAIKSAISAPLGNDPNPPVIAEAGDFGSAMEALSNTPETDLVLLDLSMPGSSGLSALVAVRAAFPAVPVIVISGTDDASTVRRSIELGASGFISKSARTDAIRKGVADVLAGDIAVPEDMDLGSEQDAEIGDLIARLRTLTPQQARVLGMLGEGLLNKQIAYELGVSEATIKAHVSAVLQKLNVDSRTQAVILLSKIGADMLRDEEN</sequence>
<accession>A0A4V2MNS7</accession>
<dbReference type="PROSITE" id="PS50110">
    <property type="entry name" value="RESPONSE_REGULATORY"/>
    <property type="match status" value="1"/>
</dbReference>
<evidence type="ECO:0000256" key="3">
    <source>
        <dbReference type="PROSITE-ProRule" id="PRU00169"/>
    </source>
</evidence>
<dbReference type="Gene3D" id="3.40.50.2300">
    <property type="match status" value="1"/>
</dbReference>
<protein>
    <submittedName>
        <fullName evidence="6">Response regulator transcription factor</fullName>
    </submittedName>
</protein>
<keyword evidence="1 3" id="KW-0597">Phosphoprotein</keyword>
<dbReference type="AlphaFoldDB" id="A0A4V2MNS7"/>
<dbReference type="SUPFAM" id="SSF46894">
    <property type="entry name" value="C-terminal effector domain of the bipartite response regulators"/>
    <property type="match status" value="1"/>
</dbReference>
<dbReference type="InterPro" id="IPR001789">
    <property type="entry name" value="Sig_transdc_resp-reg_receiver"/>
</dbReference>
<evidence type="ECO:0000259" key="5">
    <source>
        <dbReference type="PROSITE" id="PS50110"/>
    </source>
</evidence>
<dbReference type="InterPro" id="IPR058245">
    <property type="entry name" value="NreC/VraR/RcsB-like_REC"/>
</dbReference>
<dbReference type="PROSITE" id="PS50043">
    <property type="entry name" value="HTH_LUXR_2"/>
    <property type="match status" value="1"/>
</dbReference>
<dbReference type="InterPro" id="IPR011006">
    <property type="entry name" value="CheY-like_superfamily"/>
</dbReference>
<dbReference type="RefSeq" id="WP_131568330.1">
    <property type="nucleotide sequence ID" value="NZ_JAINFK010000002.1"/>
</dbReference>
<dbReference type="PRINTS" id="PR00038">
    <property type="entry name" value="HTHLUXR"/>
</dbReference>
<keyword evidence="7" id="KW-1185">Reference proteome</keyword>
<organism evidence="6 7">
    <name type="scientific">Oricola cellulosilytica</name>
    <dbReference type="NCBI Taxonomy" id="1429082"/>
    <lineage>
        <taxon>Bacteria</taxon>
        <taxon>Pseudomonadati</taxon>
        <taxon>Pseudomonadota</taxon>
        <taxon>Alphaproteobacteria</taxon>
        <taxon>Hyphomicrobiales</taxon>
        <taxon>Ahrensiaceae</taxon>
        <taxon>Oricola</taxon>
    </lineage>
</organism>